<dbReference type="Gene3D" id="3.30.1360.40">
    <property type="match status" value="1"/>
</dbReference>
<dbReference type="Gene3D" id="3.90.199.10">
    <property type="entry name" value="Topoisomerase II, domain 5"/>
    <property type="match status" value="1"/>
</dbReference>
<dbReference type="EMBL" id="UINC01000105">
    <property type="protein sequence ID" value="SUZ49148.1"/>
    <property type="molecule type" value="Genomic_DNA"/>
</dbReference>
<comment type="catalytic activity">
    <reaction evidence="1">
        <text>ATP-dependent breakage, passage and rejoining of double-stranded DNA.</text>
        <dbReference type="EC" id="5.6.2.2"/>
    </reaction>
</comment>
<evidence type="ECO:0000256" key="6">
    <source>
        <dbReference type="ARBA" id="ARBA00023235"/>
    </source>
</evidence>
<dbReference type="SMART" id="SM00434">
    <property type="entry name" value="TOP4c"/>
    <property type="match status" value="1"/>
</dbReference>
<comment type="subunit">
    <text evidence="7">Heterotetramer composed of ParC and ParE.</text>
</comment>
<dbReference type="AlphaFoldDB" id="A0A381N675"/>
<sequence>VEDDVVSLGAIQPIEIQEAMEQSFLDYAMSVIVSRALPDARDGLKPVHRRILWGMYDLGARPDRPTMKCARVTGEVMGKYHPHGDQAIYDALVRMGQSFSLRHPVVHPKGNFGYSPDDAAAAARYTECRLDPIALQLLAGIDEDTVDFTDNYSGEFTEPEVLPARFPNLLVNGSQGIAVGMATNIPTHNLGEVIDATIHFIDHPDATPDDLMEHVPGPDFPTGAQILGRSGIREAYRTGRGQVRMRALTDIEEGPRSSRIVVTELPYQASPNLIMSKIRDLVDAREIDGIADVNDESAQGKTRIVISLKRDAPALVVLNNLFKRTPLQTTFSVNTVALVDGVPRTLNLRDLLAAYVDHQMEVVRRRSEFRLGRARDEAHITLGLLKALESIDDIISLIRGSADRATARDGLMADGFEFSEVQANHILDMQLVRLTRLGRSNLEDRMAELLTTIAELEVILGDEDRLRAVIKDELAAVRDEHATPRRSQMVHDPGDLDIEDLIDDEELVFAMSAAGYVKTMSTSEFRTQSRGGKGVTGARLKDEDAIAHLIHTTAHAFLLFFSTRGKVYRLKAHEVPMAGRTARGTSLVNLLPLQPDERIQAIIDTRDYESNRFLFFATRTGRVKKTRFTAYDSSLKAGLIAVRLNDGDELVAVVPTSGRDDIFLVSRSGQTLRISEADVRAMGRDAAGVRGMKFRGDDELVSCCVARPDAMILHLTTEGYGKRTELDEFTRKGRAGMGVRGIRTTSDRGRVAGALVVGSTDELFAVTTSGMIIRMPASDISVQGRDATGVRVMSPGDGQQVAAVSPAPAEDLDDGPLEGAQID</sequence>
<feature type="region of interest" description="Disordered" evidence="8">
    <location>
        <begin position="794"/>
        <end position="823"/>
    </location>
</feature>
<dbReference type="SUPFAM" id="SSF101904">
    <property type="entry name" value="GyrA/ParC C-terminal domain-like"/>
    <property type="match status" value="1"/>
</dbReference>
<dbReference type="CDD" id="cd00187">
    <property type="entry name" value="TOP4c"/>
    <property type="match status" value="1"/>
</dbReference>
<dbReference type="PROSITE" id="PS52040">
    <property type="entry name" value="TOPO_IIA"/>
    <property type="match status" value="1"/>
</dbReference>
<dbReference type="SUPFAM" id="SSF56719">
    <property type="entry name" value="Type II DNA topoisomerase"/>
    <property type="match status" value="1"/>
</dbReference>
<dbReference type="NCBIfam" id="TIGR01063">
    <property type="entry name" value="gyrA"/>
    <property type="match status" value="1"/>
</dbReference>
<dbReference type="NCBIfam" id="NF004043">
    <property type="entry name" value="PRK05560.1"/>
    <property type="match status" value="1"/>
</dbReference>
<proteinExistence type="inferred from homology"/>
<dbReference type="Pfam" id="PF00521">
    <property type="entry name" value="DNA_topoisoIV"/>
    <property type="match status" value="1"/>
</dbReference>
<dbReference type="FunFam" id="3.30.1360.40:FF:000002">
    <property type="entry name" value="DNA gyrase subunit A"/>
    <property type="match status" value="1"/>
</dbReference>
<keyword evidence="6" id="KW-0413">Isomerase</keyword>
<dbReference type="FunFam" id="1.10.268.10:FF:000001">
    <property type="entry name" value="DNA gyrase subunit A"/>
    <property type="match status" value="1"/>
</dbReference>
<evidence type="ECO:0000259" key="9">
    <source>
        <dbReference type="PROSITE" id="PS52040"/>
    </source>
</evidence>
<dbReference type="FunFam" id="2.120.10.90:FF:000005">
    <property type="entry name" value="DNA topoisomerase 4 subunit A"/>
    <property type="match status" value="1"/>
</dbReference>
<dbReference type="InterPro" id="IPR050220">
    <property type="entry name" value="Type_II_DNA_Topoisomerases"/>
</dbReference>
<dbReference type="InterPro" id="IPR006691">
    <property type="entry name" value="GyrA/parC_rep"/>
</dbReference>
<dbReference type="GO" id="GO:0009330">
    <property type="term" value="C:DNA topoisomerase type II (double strand cut, ATP-hydrolyzing) complex"/>
    <property type="evidence" value="ECO:0007669"/>
    <property type="project" value="TreeGrafter"/>
</dbReference>
<dbReference type="InterPro" id="IPR013760">
    <property type="entry name" value="Topo_IIA-like_dom_sf"/>
</dbReference>
<evidence type="ECO:0000256" key="4">
    <source>
        <dbReference type="ARBA" id="ARBA00023029"/>
    </source>
</evidence>
<reference evidence="10" key="1">
    <citation type="submission" date="2018-05" db="EMBL/GenBank/DDBJ databases">
        <authorList>
            <person name="Lanie J.A."/>
            <person name="Ng W.-L."/>
            <person name="Kazmierczak K.M."/>
            <person name="Andrzejewski T.M."/>
            <person name="Davidsen T.M."/>
            <person name="Wayne K.J."/>
            <person name="Tettelin H."/>
            <person name="Glass J.I."/>
            <person name="Rusch D."/>
            <person name="Podicherti R."/>
            <person name="Tsui H.-C.T."/>
            <person name="Winkler M.E."/>
        </authorList>
    </citation>
    <scope>NUCLEOTIDE SEQUENCE</scope>
</reference>
<dbReference type="PANTHER" id="PTHR43493">
    <property type="entry name" value="DNA GYRASE/TOPOISOMERASE SUBUNIT A"/>
    <property type="match status" value="1"/>
</dbReference>
<accession>A0A381N675</accession>
<evidence type="ECO:0000313" key="10">
    <source>
        <dbReference type="EMBL" id="SUZ49148.1"/>
    </source>
</evidence>
<keyword evidence="4" id="KW-0799">Topoisomerase</keyword>
<dbReference type="EC" id="5.6.2.2" evidence="3"/>
<gene>
    <name evidence="10" type="ORF">METZ01_LOCUS2002</name>
</gene>
<dbReference type="GO" id="GO:0005524">
    <property type="term" value="F:ATP binding"/>
    <property type="evidence" value="ECO:0007669"/>
    <property type="project" value="InterPro"/>
</dbReference>
<dbReference type="GO" id="GO:0006265">
    <property type="term" value="P:DNA topological change"/>
    <property type="evidence" value="ECO:0007669"/>
    <property type="project" value="InterPro"/>
</dbReference>
<feature type="non-terminal residue" evidence="10">
    <location>
        <position position="1"/>
    </location>
</feature>
<dbReference type="NCBIfam" id="NF004044">
    <property type="entry name" value="PRK05561.1"/>
    <property type="match status" value="1"/>
</dbReference>
<evidence type="ECO:0000256" key="3">
    <source>
        <dbReference type="ARBA" id="ARBA00012895"/>
    </source>
</evidence>
<dbReference type="InterPro" id="IPR035516">
    <property type="entry name" value="Gyrase/topoIV_suA_C"/>
</dbReference>
<dbReference type="GO" id="GO:0003677">
    <property type="term" value="F:DNA binding"/>
    <property type="evidence" value="ECO:0007669"/>
    <property type="project" value="UniProtKB-KW"/>
</dbReference>
<organism evidence="10">
    <name type="scientific">marine metagenome</name>
    <dbReference type="NCBI Taxonomy" id="408172"/>
    <lineage>
        <taxon>unclassified sequences</taxon>
        <taxon>metagenomes</taxon>
        <taxon>ecological metagenomes</taxon>
    </lineage>
</organism>
<comment type="similarity">
    <text evidence="2">Belongs to the type II topoisomerase GyrA/ParC subunit family.</text>
</comment>
<evidence type="ECO:0000256" key="7">
    <source>
        <dbReference type="ARBA" id="ARBA00063644"/>
    </source>
</evidence>
<evidence type="ECO:0000256" key="2">
    <source>
        <dbReference type="ARBA" id="ARBA00008263"/>
    </source>
</evidence>
<feature type="domain" description="Topo IIA-type catalytic" evidence="9">
    <location>
        <begin position="37"/>
        <end position="501"/>
    </location>
</feature>
<dbReference type="InterPro" id="IPR013758">
    <property type="entry name" value="Topo_IIA_A/C_ab"/>
</dbReference>
<evidence type="ECO:0000256" key="5">
    <source>
        <dbReference type="ARBA" id="ARBA00023125"/>
    </source>
</evidence>
<dbReference type="PANTHER" id="PTHR43493:SF5">
    <property type="entry name" value="DNA GYRASE SUBUNIT A, CHLOROPLASTIC_MITOCHONDRIAL"/>
    <property type="match status" value="1"/>
</dbReference>
<name>A0A381N675_9ZZZZ</name>
<dbReference type="InterPro" id="IPR013757">
    <property type="entry name" value="Topo_IIA_A_a_sf"/>
</dbReference>
<dbReference type="GO" id="GO:0005737">
    <property type="term" value="C:cytoplasm"/>
    <property type="evidence" value="ECO:0007669"/>
    <property type="project" value="TreeGrafter"/>
</dbReference>
<dbReference type="Pfam" id="PF03989">
    <property type="entry name" value="DNA_gyraseA_C"/>
    <property type="match status" value="6"/>
</dbReference>
<evidence type="ECO:0000256" key="8">
    <source>
        <dbReference type="SAM" id="MobiDB-lite"/>
    </source>
</evidence>
<dbReference type="Gene3D" id="2.120.10.90">
    <property type="entry name" value="DNA gyrase/topoisomerase IV, subunit A, C-terminal"/>
    <property type="match status" value="1"/>
</dbReference>
<dbReference type="GO" id="GO:0003918">
    <property type="term" value="F:DNA topoisomerase type II (double strand cut, ATP-hydrolyzing) activity"/>
    <property type="evidence" value="ECO:0007669"/>
    <property type="project" value="UniProtKB-EC"/>
</dbReference>
<dbReference type="Gene3D" id="1.10.268.10">
    <property type="entry name" value="Topoisomerase, domain 3"/>
    <property type="match status" value="1"/>
</dbReference>
<keyword evidence="5" id="KW-0238">DNA-binding</keyword>
<protein>
    <recommendedName>
        <fullName evidence="3">DNA topoisomerase (ATP-hydrolyzing)</fullName>
        <ecNumber evidence="3">5.6.2.2</ecNumber>
    </recommendedName>
</protein>
<dbReference type="InterPro" id="IPR002205">
    <property type="entry name" value="Topo_IIA_dom_A"/>
</dbReference>
<evidence type="ECO:0000256" key="1">
    <source>
        <dbReference type="ARBA" id="ARBA00000185"/>
    </source>
</evidence>